<name>D7FW06_ECTSI</name>
<feature type="transmembrane region" description="Helical" evidence="2">
    <location>
        <begin position="782"/>
        <end position="801"/>
    </location>
</feature>
<feature type="compositionally biased region" description="Basic and acidic residues" evidence="1">
    <location>
        <begin position="113"/>
        <end position="137"/>
    </location>
</feature>
<sequence>MRRFWGFQLREKREQVAKEEILPCAYDPCFSAVETRSCVVTSKRDGATRGFAAWTNEGCTRIHNCGPPSPQATCCCWGRCRAEAIPCSRIGGFGAQMEEGGAPRVAAVTGTTLEEKTNARDDMRQAAETHSPLHDPNRGLLPQRDNDEEAAAAGRERGHSNSDTDSSAVDSDEEERQGEYKFDPVTEYMIKHGRKNGQLDVAWDFYAKYTMPKFALAEDGSGREYRLQEPGEEGGQFYGLWSTPLSQLGDFGVGVGLYFQTIVVWGVVFLLAGLANLDTIKYFREGGYSNGQGLVDEEVSKGSAACTERAVVCLDTECDTWSQDHRPCLLDLEVGLSDFLTTVGLFIVLLCVGKLQNMWAKKLDLAEQTAGDYSILVEDPNPHDTRPGTWRKFFQSHFGHVTYVTTAVQSGKLIALLRKRFGIIERIRVEAEGGQEEEDIAKDPLAVMSRDRWPAPCWKRVLMKFGMCTDVVYWHEKLVALHKKIVEEIGHKPCKKVFVTFEKEASQRQCLKEMTTGFLLSAADKQLSRSKKDLVLDGNVLSVGPAPEPDDIIWENLEFGFWRRLFEFIRGGVLGAGIVCLVALIIYLLAESEATVAAAFIAINNAVLPKVMMAIMKKPGGGEHHHTHSTYEASLMLKIVLAQWMNTAFIIYFINSISEAPNEDYINQISKILWADAFTQPLVKVLDLPNRFKQYVLAPMAKTQAKMNSYFMGSHVVLAERYASLLKTMFVCLFYSAIFPQGYFVASMAMFMTYWSSKYCLFYRWKRSPPMNDSLAVSTRRYLAIALVIHVMVSLQFYAGWPFDGLCPTDEVVQVNFWDEANVNFTIDGMFNVSTVLPSVGDMVYETCDQDSSLVWGEGPQEWMPDDQLIIVFIFNLFGYVCTAAVAIILFGKTVLASLRRLCKGVYKPVGRHAKPVGFTEVQQINAYVPGVPYKKSVHPILACDIGNVDEHHISWTGDYQAYNLCTPEAFPGISRKIRANQFGRVVFYPPNAEEAKGLPTPTRMRGIPLEMETKIGMENKKKKRFLPP</sequence>
<dbReference type="GO" id="GO:0005227">
    <property type="term" value="F:calcium-activated cation channel activity"/>
    <property type="evidence" value="ECO:0007669"/>
    <property type="project" value="InterPro"/>
</dbReference>
<dbReference type="OrthoDB" id="197892at2759"/>
<keyword evidence="2" id="KW-0472">Membrane</keyword>
<keyword evidence="5" id="KW-1185">Reference proteome</keyword>
<proteinExistence type="predicted"/>
<evidence type="ECO:0000313" key="5">
    <source>
        <dbReference type="Proteomes" id="UP000002630"/>
    </source>
</evidence>
<dbReference type="PANTHER" id="PTHR13018:SF83">
    <property type="entry name" value="RRM DOMAIN-CONTAINING PROTEIN"/>
    <property type="match status" value="1"/>
</dbReference>
<dbReference type="AlphaFoldDB" id="D7FW06"/>
<evidence type="ECO:0000313" key="4">
    <source>
        <dbReference type="EMBL" id="CBJ25526.1"/>
    </source>
</evidence>
<feature type="transmembrane region" description="Helical" evidence="2">
    <location>
        <begin position="568"/>
        <end position="590"/>
    </location>
</feature>
<dbReference type="PANTHER" id="PTHR13018">
    <property type="entry name" value="PROBABLE MEMBRANE PROTEIN DUF221-RELATED"/>
    <property type="match status" value="1"/>
</dbReference>
<evidence type="ECO:0000256" key="1">
    <source>
        <dbReference type="SAM" id="MobiDB-lite"/>
    </source>
</evidence>
<organism evidence="4 5">
    <name type="scientific">Ectocarpus siliculosus</name>
    <name type="common">Brown alga</name>
    <name type="synonym">Conferva siliculosa</name>
    <dbReference type="NCBI Taxonomy" id="2880"/>
    <lineage>
        <taxon>Eukaryota</taxon>
        <taxon>Sar</taxon>
        <taxon>Stramenopiles</taxon>
        <taxon>Ochrophyta</taxon>
        <taxon>PX clade</taxon>
        <taxon>Phaeophyceae</taxon>
        <taxon>Ectocarpales</taxon>
        <taxon>Ectocarpaceae</taxon>
        <taxon>Ectocarpus</taxon>
    </lineage>
</organism>
<dbReference type="InParanoid" id="D7FW06"/>
<dbReference type="InterPro" id="IPR045122">
    <property type="entry name" value="Csc1-like"/>
</dbReference>
<dbReference type="GO" id="GO:0005886">
    <property type="term" value="C:plasma membrane"/>
    <property type="evidence" value="ECO:0007669"/>
    <property type="project" value="TreeGrafter"/>
</dbReference>
<feature type="transmembrane region" description="Helical" evidence="2">
    <location>
        <begin position="869"/>
        <end position="891"/>
    </location>
</feature>
<dbReference type="eggNOG" id="ENOG502QW3U">
    <property type="taxonomic scope" value="Eukaryota"/>
</dbReference>
<evidence type="ECO:0000259" key="3">
    <source>
        <dbReference type="Pfam" id="PF14703"/>
    </source>
</evidence>
<dbReference type="InterPro" id="IPR027815">
    <property type="entry name" value="CSC1/OSCA1-like_cyt"/>
</dbReference>
<gene>
    <name evidence="4" type="ORF">Esi_0003_0155</name>
</gene>
<feature type="domain" description="CSC1/OSCA1-like cytosolic" evidence="3">
    <location>
        <begin position="373"/>
        <end position="556"/>
    </location>
</feature>
<dbReference type="EMBL" id="FN649727">
    <property type="protein sequence ID" value="CBJ25526.1"/>
    <property type="molecule type" value="Genomic_DNA"/>
</dbReference>
<feature type="region of interest" description="Disordered" evidence="1">
    <location>
        <begin position="109"/>
        <end position="180"/>
    </location>
</feature>
<reference evidence="4 5" key="1">
    <citation type="journal article" date="2010" name="Nature">
        <title>The Ectocarpus genome and the independent evolution of multicellularity in brown algae.</title>
        <authorList>
            <person name="Cock J.M."/>
            <person name="Sterck L."/>
            <person name="Rouze P."/>
            <person name="Scornet D."/>
            <person name="Allen A.E."/>
            <person name="Amoutzias G."/>
            <person name="Anthouard V."/>
            <person name="Artiguenave F."/>
            <person name="Aury J.M."/>
            <person name="Badger J.H."/>
            <person name="Beszteri B."/>
            <person name="Billiau K."/>
            <person name="Bonnet E."/>
            <person name="Bothwell J.H."/>
            <person name="Bowler C."/>
            <person name="Boyen C."/>
            <person name="Brownlee C."/>
            <person name="Carrano C.J."/>
            <person name="Charrier B."/>
            <person name="Cho G.Y."/>
            <person name="Coelho S.M."/>
            <person name="Collen J."/>
            <person name="Corre E."/>
            <person name="Da Silva C."/>
            <person name="Delage L."/>
            <person name="Delaroque N."/>
            <person name="Dittami S.M."/>
            <person name="Doulbeau S."/>
            <person name="Elias M."/>
            <person name="Farnham G."/>
            <person name="Gachon C.M."/>
            <person name="Gschloessl B."/>
            <person name="Heesch S."/>
            <person name="Jabbari K."/>
            <person name="Jubin C."/>
            <person name="Kawai H."/>
            <person name="Kimura K."/>
            <person name="Kloareg B."/>
            <person name="Kupper F.C."/>
            <person name="Lang D."/>
            <person name="Le Bail A."/>
            <person name="Leblanc C."/>
            <person name="Lerouge P."/>
            <person name="Lohr M."/>
            <person name="Lopez P.J."/>
            <person name="Martens C."/>
            <person name="Maumus F."/>
            <person name="Michel G."/>
            <person name="Miranda-Saavedra D."/>
            <person name="Morales J."/>
            <person name="Moreau H."/>
            <person name="Motomura T."/>
            <person name="Nagasato C."/>
            <person name="Napoli C.A."/>
            <person name="Nelson D.R."/>
            <person name="Nyvall-Collen P."/>
            <person name="Peters A.F."/>
            <person name="Pommier C."/>
            <person name="Potin P."/>
            <person name="Poulain J."/>
            <person name="Quesneville H."/>
            <person name="Read B."/>
            <person name="Rensing S.A."/>
            <person name="Ritter A."/>
            <person name="Rousvoal S."/>
            <person name="Samanta M."/>
            <person name="Samson G."/>
            <person name="Schroeder D.C."/>
            <person name="Segurens B."/>
            <person name="Strittmatter M."/>
            <person name="Tonon T."/>
            <person name="Tregear J.W."/>
            <person name="Valentin K."/>
            <person name="von Dassow P."/>
            <person name="Yamagishi T."/>
            <person name="Van de Peer Y."/>
            <person name="Wincker P."/>
        </authorList>
    </citation>
    <scope>NUCLEOTIDE SEQUENCE [LARGE SCALE GENOMIC DNA]</scope>
    <source>
        <strain evidence="5">Ec32 / CCAP1310/4</strain>
    </source>
</reference>
<evidence type="ECO:0000256" key="2">
    <source>
        <dbReference type="SAM" id="Phobius"/>
    </source>
</evidence>
<protein>
    <recommendedName>
        <fullName evidence="3">CSC1/OSCA1-like cytosolic domain-containing protein</fullName>
    </recommendedName>
</protein>
<keyword evidence="2" id="KW-0812">Transmembrane</keyword>
<dbReference type="EMBL" id="FN648486">
    <property type="protein sequence ID" value="CBJ25526.1"/>
    <property type="molecule type" value="Genomic_DNA"/>
</dbReference>
<feature type="transmembrane region" description="Helical" evidence="2">
    <location>
        <begin position="743"/>
        <end position="761"/>
    </location>
</feature>
<dbReference type="Proteomes" id="UP000002630">
    <property type="component" value="Linkage Group LG02"/>
</dbReference>
<accession>D7FW06</accession>
<feature type="transmembrane region" description="Helical" evidence="2">
    <location>
        <begin position="596"/>
        <end position="615"/>
    </location>
</feature>
<keyword evidence="2" id="KW-1133">Transmembrane helix</keyword>
<dbReference type="Pfam" id="PF14703">
    <property type="entry name" value="PHM7_cyt"/>
    <property type="match status" value="1"/>
</dbReference>
<feature type="transmembrane region" description="Helical" evidence="2">
    <location>
        <begin position="255"/>
        <end position="275"/>
    </location>
</feature>